<gene>
    <name evidence="1" type="ORF">EJP69_14270</name>
</gene>
<sequence length="201" mass="21943">MRLELSPTRTSGLAAITKVLLAAGILLGTPAWSELASAKGAGKPVGAWRKLQPGSCTLLEAKDRDRLPAAWRPYLAATRRCGLAAPDARPQVALVTIFASVYYEGRPANAPWESFPTPLLVDSEFRCVGGIDQLFPWDQPAMLELRHGRWLDGIPQEIRVHVDTPGVGGSYDLPTLSWNAEQRRYQAVGKADRKANPCQQS</sequence>
<dbReference type="RefSeq" id="WP_126470771.1">
    <property type="nucleotide sequence ID" value="NZ_RXOE01000002.1"/>
</dbReference>
<comment type="caution">
    <text evidence="1">The sequence shown here is derived from an EMBL/GenBank/DDBJ whole genome shotgun (WGS) entry which is preliminary data.</text>
</comment>
<dbReference type="OrthoDB" id="8809136at2"/>
<proteinExistence type="predicted"/>
<evidence type="ECO:0000313" key="2">
    <source>
        <dbReference type="Proteomes" id="UP000267418"/>
    </source>
</evidence>
<reference evidence="1 2" key="1">
    <citation type="submission" date="2018-12" db="EMBL/GenBank/DDBJ databases">
        <title>The genome of Variovorax gossypii DSM 100435.</title>
        <authorList>
            <person name="Gao J."/>
            <person name="Sun J."/>
        </authorList>
    </citation>
    <scope>NUCLEOTIDE SEQUENCE [LARGE SCALE GENOMIC DNA]</scope>
    <source>
        <strain evidence="1 2">DSM 100435</strain>
    </source>
</reference>
<dbReference type="AlphaFoldDB" id="A0A3S0IFK7"/>
<organism evidence="1 2">
    <name type="scientific">Variovorax gossypii</name>
    <dbReference type="NCBI Taxonomy" id="1679495"/>
    <lineage>
        <taxon>Bacteria</taxon>
        <taxon>Pseudomonadati</taxon>
        <taxon>Pseudomonadota</taxon>
        <taxon>Betaproteobacteria</taxon>
        <taxon>Burkholderiales</taxon>
        <taxon>Comamonadaceae</taxon>
        <taxon>Variovorax</taxon>
    </lineage>
</organism>
<name>A0A3S0IFK7_9BURK</name>
<evidence type="ECO:0000313" key="1">
    <source>
        <dbReference type="EMBL" id="RTQ35523.1"/>
    </source>
</evidence>
<dbReference type="EMBL" id="RXOE01000002">
    <property type="protein sequence ID" value="RTQ35523.1"/>
    <property type="molecule type" value="Genomic_DNA"/>
</dbReference>
<dbReference type="Proteomes" id="UP000267418">
    <property type="component" value="Unassembled WGS sequence"/>
</dbReference>
<keyword evidence="2" id="KW-1185">Reference proteome</keyword>
<protein>
    <submittedName>
        <fullName evidence="1">Uncharacterized protein</fullName>
    </submittedName>
</protein>
<accession>A0A3S0IFK7</accession>